<feature type="compositionally biased region" description="Low complexity" evidence="5">
    <location>
        <begin position="56"/>
        <end position="71"/>
    </location>
</feature>
<evidence type="ECO:0000256" key="2">
    <source>
        <dbReference type="ARBA" id="ARBA00022692"/>
    </source>
</evidence>
<evidence type="ECO:0000256" key="1">
    <source>
        <dbReference type="ARBA" id="ARBA00004141"/>
    </source>
</evidence>
<dbReference type="AlphaFoldDB" id="A0A8J3VUV6"/>
<keyword evidence="3 6" id="KW-1133">Transmembrane helix</keyword>
<comment type="subcellular location">
    <subcellularLocation>
        <location evidence="1">Membrane</location>
        <topology evidence="1">Multi-pass membrane protein</topology>
    </subcellularLocation>
</comment>
<organism evidence="7 8">
    <name type="scientific">Rugosimonospora africana</name>
    <dbReference type="NCBI Taxonomy" id="556532"/>
    <lineage>
        <taxon>Bacteria</taxon>
        <taxon>Bacillati</taxon>
        <taxon>Actinomycetota</taxon>
        <taxon>Actinomycetes</taxon>
        <taxon>Micromonosporales</taxon>
        <taxon>Micromonosporaceae</taxon>
        <taxon>Rugosimonospora</taxon>
    </lineage>
</organism>
<proteinExistence type="predicted"/>
<dbReference type="Proteomes" id="UP000642748">
    <property type="component" value="Unassembled WGS sequence"/>
</dbReference>
<feature type="region of interest" description="Disordered" evidence="5">
    <location>
        <begin position="1"/>
        <end position="102"/>
    </location>
</feature>
<evidence type="ECO:0000256" key="6">
    <source>
        <dbReference type="SAM" id="Phobius"/>
    </source>
</evidence>
<keyword evidence="2 6" id="KW-0812">Transmembrane</keyword>
<evidence type="ECO:0008006" key="9">
    <source>
        <dbReference type="Google" id="ProtNLM"/>
    </source>
</evidence>
<evidence type="ECO:0000256" key="3">
    <source>
        <dbReference type="ARBA" id="ARBA00022989"/>
    </source>
</evidence>
<sequence>MAHMTEPPSSTGDPNPVVDPGATGGGPAREADPPTGFIPPQPPPGYPRDDVPPGSPASGGPTSGGPTQDGYTQGGYTQGGYTPQGGPTSGGPTPGGYAPGGYPPGGGYGAGGYPPPGYLPPPGPPPLGYASADDKTWALIAHFGGAALVFITAFFGWVAPLIALTTKGNQSPTVRAHAVAALNFQLTWTIVAAVGAITVCFLIGWVILPAAWLIGVIFGIIGGVRANEGQLYRYPLSFPLVK</sequence>
<dbReference type="EMBL" id="BONZ01000087">
    <property type="protein sequence ID" value="GIH19992.1"/>
    <property type="molecule type" value="Genomic_DNA"/>
</dbReference>
<dbReference type="Pfam" id="PF09685">
    <property type="entry name" value="MamF_MmsF"/>
    <property type="match status" value="1"/>
</dbReference>
<evidence type="ECO:0000256" key="4">
    <source>
        <dbReference type="ARBA" id="ARBA00023136"/>
    </source>
</evidence>
<gene>
    <name evidence="7" type="ORF">Raf01_81640</name>
</gene>
<comment type="caution">
    <text evidence="7">The sequence shown here is derived from an EMBL/GenBank/DDBJ whole genome shotgun (WGS) entry which is preliminary data.</text>
</comment>
<feature type="transmembrane region" description="Helical" evidence="6">
    <location>
        <begin position="176"/>
        <end position="197"/>
    </location>
</feature>
<evidence type="ECO:0000313" key="8">
    <source>
        <dbReference type="Proteomes" id="UP000642748"/>
    </source>
</evidence>
<feature type="transmembrane region" description="Helical" evidence="6">
    <location>
        <begin position="203"/>
        <end position="224"/>
    </location>
</feature>
<evidence type="ECO:0000256" key="5">
    <source>
        <dbReference type="SAM" id="MobiDB-lite"/>
    </source>
</evidence>
<dbReference type="InterPro" id="IPR019109">
    <property type="entry name" value="MamF_MmsF"/>
</dbReference>
<feature type="compositionally biased region" description="Gly residues" evidence="5">
    <location>
        <begin position="87"/>
        <end position="102"/>
    </location>
</feature>
<feature type="transmembrane region" description="Helical" evidence="6">
    <location>
        <begin position="137"/>
        <end position="164"/>
    </location>
</feature>
<keyword evidence="4 6" id="KW-0472">Membrane</keyword>
<evidence type="ECO:0000313" key="7">
    <source>
        <dbReference type="EMBL" id="GIH19992.1"/>
    </source>
</evidence>
<keyword evidence="8" id="KW-1185">Reference proteome</keyword>
<reference evidence="7" key="1">
    <citation type="submission" date="2021-01" db="EMBL/GenBank/DDBJ databases">
        <title>Whole genome shotgun sequence of Rugosimonospora africana NBRC 104875.</title>
        <authorList>
            <person name="Komaki H."/>
            <person name="Tamura T."/>
        </authorList>
    </citation>
    <scope>NUCLEOTIDE SEQUENCE</scope>
    <source>
        <strain evidence="7">NBRC 104875</strain>
    </source>
</reference>
<accession>A0A8J3VUV6</accession>
<name>A0A8J3VUV6_9ACTN</name>
<protein>
    <recommendedName>
        <fullName evidence="9">DUF4870 domain-containing protein</fullName>
    </recommendedName>
</protein>
<feature type="compositionally biased region" description="Pro residues" evidence="5">
    <location>
        <begin position="36"/>
        <end position="46"/>
    </location>
</feature>